<comment type="caution">
    <text evidence="11">The sequence shown here is derived from an EMBL/GenBank/DDBJ whole genome shotgun (WGS) entry which is preliminary data.</text>
</comment>
<dbReference type="RefSeq" id="WP_188536294.1">
    <property type="nucleotide sequence ID" value="NZ_BMFT01000001.1"/>
</dbReference>
<keyword evidence="7" id="KW-0449">Lipoprotein</keyword>
<keyword evidence="3" id="KW-0309">Germination</keyword>
<reference evidence="12" key="1">
    <citation type="journal article" date="2019" name="Int. J. Syst. Evol. Microbiol.">
        <title>The Global Catalogue of Microorganisms (GCM) 10K type strain sequencing project: providing services to taxonomists for standard genome sequencing and annotation.</title>
        <authorList>
            <consortium name="The Broad Institute Genomics Platform"/>
            <consortium name="The Broad Institute Genome Sequencing Center for Infectious Disease"/>
            <person name="Wu L."/>
            <person name="Ma J."/>
        </authorList>
    </citation>
    <scope>NUCLEOTIDE SEQUENCE [LARGE SCALE GENOMIC DNA]</scope>
    <source>
        <strain evidence="12">CGMCC 1.12769</strain>
    </source>
</reference>
<accession>A0ABQ1Y7C9</accession>
<evidence type="ECO:0000256" key="4">
    <source>
        <dbReference type="ARBA" id="ARBA00022729"/>
    </source>
</evidence>
<evidence type="ECO:0000313" key="12">
    <source>
        <dbReference type="Proteomes" id="UP000659344"/>
    </source>
</evidence>
<dbReference type="InterPro" id="IPR046953">
    <property type="entry name" value="Spore_GerAC-like_C"/>
</dbReference>
<keyword evidence="5" id="KW-0472">Membrane</keyword>
<dbReference type="InterPro" id="IPR008844">
    <property type="entry name" value="Spore_GerAC-like"/>
</dbReference>
<feature type="chain" id="PRO_5045986686" description="Germination protein, Ger(X)C family" evidence="8">
    <location>
        <begin position="21"/>
        <end position="381"/>
    </location>
</feature>
<comment type="subcellular location">
    <subcellularLocation>
        <location evidence="1">Membrane</location>
        <topology evidence="1">Lipid-anchor</topology>
    </subcellularLocation>
</comment>
<keyword evidence="12" id="KW-1185">Reference proteome</keyword>
<keyword evidence="6" id="KW-0564">Palmitate</keyword>
<dbReference type="InterPro" id="IPR057336">
    <property type="entry name" value="GerAC_N"/>
</dbReference>
<comment type="similarity">
    <text evidence="2">Belongs to the GerABKC lipoprotein family.</text>
</comment>
<name>A0ABQ1Y7C9_9BACL</name>
<gene>
    <name evidence="11" type="ORF">GCM10008013_09400</name>
</gene>
<evidence type="ECO:0000256" key="7">
    <source>
        <dbReference type="ARBA" id="ARBA00023288"/>
    </source>
</evidence>
<dbReference type="Gene3D" id="3.30.300.210">
    <property type="entry name" value="Nutrient germinant receptor protein C, domain 3"/>
    <property type="match status" value="1"/>
</dbReference>
<evidence type="ECO:0000259" key="9">
    <source>
        <dbReference type="Pfam" id="PF05504"/>
    </source>
</evidence>
<sequence>MTRVKYVVILLSSLSFFLTGCWDNGEVQEINYLSAFGIDFHDGEYYIYAQMLDYESISGPEGMPSSQPPIWVGKGRGKTLAEATKKLYTTSQQKLSWSQVTALVLSESMLKHERISDVIDKSNRTEDISYTKWVYGTKENIEELFTSTPFVGMSPLRTILHAPMLNYSQNSFIHPLQYVDFLANYREKAATVVLPSLAITTSNWTEGMKEHPILEIDGAFMLKDTENKGWLKLDDILGIRWLKGSATRATLLVGPMDDPVGLVRLVSPHSVIGFEPTKDGVKYRLKIKAIGKVVNMYKQVPIDEFKKMATDIFKKELIGTFRKTTPKHGDPYQLSLILYQRNPKLWNKLQKEGKSVTAESLDESDIQVDIDLRLWGARKHP</sequence>
<dbReference type="PANTHER" id="PTHR35789:SF1">
    <property type="entry name" value="SPORE GERMINATION PROTEIN B3"/>
    <property type="match status" value="1"/>
</dbReference>
<evidence type="ECO:0000259" key="10">
    <source>
        <dbReference type="Pfam" id="PF25198"/>
    </source>
</evidence>
<evidence type="ECO:0000256" key="3">
    <source>
        <dbReference type="ARBA" id="ARBA00022544"/>
    </source>
</evidence>
<feature type="domain" description="Spore germination protein N-terminal" evidence="10">
    <location>
        <begin position="26"/>
        <end position="198"/>
    </location>
</feature>
<dbReference type="NCBIfam" id="TIGR02887">
    <property type="entry name" value="spore_ger_x_C"/>
    <property type="match status" value="1"/>
</dbReference>
<dbReference type="Proteomes" id="UP000659344">
    <property type="component" value="Unassembled WGS sequence"/>
</dbReference>
<evidence type="ECO:0000256" key="2">
    <source>
        <dbReference type="ARBA" id="ARBA00007886"/>
    </source>
</evidence>
<feature type="signal peptide" evidence="8">
    <location>
        <begin position="1"/>
        <end position="20"/>
    </location>
</feature>
<evidence type="ECO:0000256" key="6">
    <source>
        <dbReference type="ARBA" id="ARBA00023139"/>
    </source>
</evidence>
<protein>
    <recommendedName>
        <fullName evidence="13">Germination protein, Ger(X)C family</fullName>
    </recommendedName>
</protein>
<evidence type="ECO:0000256" key="8">
    <source>
        <dbReference type="SAM" id="SignalP"/>
    </source>
</evidence>
<evidence type="ECO:0008006" key="13">
    <source>
        <dbReference type="Google" id="ProtNLM"/>
    </source>
</evidence>
<feature type="domain" description="Spore germination GerAC-like C-terminal" evidence="9">
    <location>
        <begin position="218"/>
        <end position="372"/>
    </location>
</feature>
<evidence type="ECO:0000313" key="11">
    <source>
        <dbReference type="EMBL" id="GGH15288.1"/>
    </source>
</evidence>
<proteinExistence type="inferred from homology"/>
<dbReference type="InterPro" id="IPR038501">
    <property type="entry name" value="Spore_GerAC_C_sf"/>
</dbReference>
<dbReference type="PANTHER" id="PTHR35789">
    <property type="entry name" value="SPORE GERMINATION PROTEIN B3"/>
    <property type="match status" value="1"/>
</dbReference>
<dbReference type="Pfam" id="PF25198">
    <property type="entry name" value="Spore_GerAC_N"/>
    <property type="match status" value="1"/>
</dbReference>
<keyword evidence="4 8" id="KW-0732">Signal</keyword>
<organism evidence="11 12">
    <name type="scientific">Paenibacillus segetis</name>
    <dbReference type="NCBI Taxonomy" id="1325360"/>
    <lineage>
        <taxon>Bacteria</taxon>
        <taxon>Bacillati</taxon>
        <taxon>Bacillota</taxon>
        <taxon>Bacilli</taxon>
        <taxon>Bacillales</taxon>
        <taxon>Paenibacillaceae</taxon>
        <taxon>Paenibacillus</taxon>
    </lineage>
</organism>
<dbReference type="Pfam" id="PF05504">
    <property type="entry name" value="Spore_GerAC"/>
    <property type="match status" value="1"/>
</dbReference>
<dbReference type="EMBL" id="BMFT01000001">
    <property type="protein sequence ID" value="GGH15288.1"/>
    <property type="molecule type" value="Genomic_DNA"/>
</dbReference>
<evidence type="ECO:0000256" key="5">
    <source>
        <dbReference type="ARBA" id="ARBA00023136"/>
    </source>
</evidence>
<dbReference type="PROSITE" id="PS51257">
    <property type="entry name" value="PROKAR_LIPOPROTEIN"/>
    <property type="match status" value="1"/>
</dbReference>
<evidence type="ECO:0000256" key="1">
    <source>
        <dbReference type="ARBA" id="ARBA00004635"/>
    </source>
</evidence>